<organism evidence="3 4">
    <name type="scientific">Zavarzinia aquatilis</name>
    <dbReference type="NCBI Taxonomy" id="2211142"/>
    <lineage>
        <taxon>Bacteria</taxon>
        <taxon>Pseudomonadati</taxon>
        <taxon>Pseudomonadota</taxon>
        <taxon>Alphaproteobacteria</taxon>
        <taxon>Rhodospirillales</taxon>
        <taxon>Zavarziniaceae</taxon>
        <taxon>Zavarzinia</taxon>
    </lineage>
</organism>
<gene>
    <name evidence="3" type="ORF">DKG74_11525</name>
</gene>
<protein>
    <recommendedName>
        <fullName evidence="2">Rap1a immunity protein domain-containing protein</fullName>
    </recommendedName>
</protein>
<feature type="chain" id="PRO_5016400089" description="Rap1a immunity protein domain-containing protein" evidence="1">
    <location>
        <begin position="24"/>
        <end position="134"/>
    </location>
</feature>
<evidence type="ECO:0000259" key="2">
    <source>
        <dbReference type="Pfam" id="PF18602"/>
    </source>
</evidence>
<dbReference type="Pfam" id="PF18602">
    <property type="entry name" value="Rap1a"/>
    <property type="match status" value="1"/>
</dbReference>
<feature type="signal peptide" evidence="1">
    <location>
        <begin position="1"/>
        <end position="23"/>
    </location>
</feature>
<keyword evidence="4" id="KW-1185">Reference proteome</keyword>
<dbReference type="InterPro" id="IPR041238">
    <property type="entry name" value="Rap1a"/>
</dbReference>
<evidence type="ECO:0000313" key="3">
    <source>
        <dbReference type="EMBL" id="PWR22502.1"/>
    </source>
</evidence>
<dbReference type="Proteomes" id="UP000245461">
    <property type="component" value="Unassembled WGS sequence"/>
</dbReference>
<proteinExistence type="predicted"/>
<sequence length="134" mass="14313">MTRSIAAAILLAGFASMAAPALAQDAPPREVVSGADFMAVCGAAGKALSSPPGEGSRPAARRCKDYLKNFFQLESVRPLIPNDQVMCINGSLKWQDIADQVLDWGQGRSEFDSRPADDLVRAAMRARHPCPEGN</sequence>
<accession>A0A317E7M0</accession>
<dbReference type="OrthoDB" id="7272859at2"/>
<evidence type="ECO:0000313" key="4">
    <source>
        <dbReference type="Proteomes" id="UP000245461"/>
    </source>
</evidence>
<comment type="caution">
    <text evidence="3">The sequence shown here is derived from an EMBL/GenBank/DDBJ whole genome shotgun (WGS) entry which is preliminary data.</text>
</comment>
<dbReference type="AlphaFoldDB" id="A0A317E7M0"/>
<dbReference type="RefSeq" id="WP_109905880.1">
    <property type="nucleotide sequence ID" value="NZ_QGLE01000006.1"/>
</dbReference>
<keyword evidence="1" id="KW-0732">Signal</keyword>
<reference evidence="3 4" key="1">
    <citation type="submission" date="2018-05" db="EMBL/GenBank/DDBJ databases">
        <title>Zavarzinia sp. HR-AS.</title>
        <authorList>
            <person name="Lee Y."/>
            <person name="Jeon C.O."/>
        </authorList>
    </citation>
    <scope>NUCLEOTIDE SEQUENCE [LARGE SCALE GENOMIC DNA]</scope>
    <source>
        <strain evidence="3 4">HR-AS</strain>
    </source>
</reference>
<dbReference type="EMBL" id="QGLE01000006">
    <property type="protein sequence ID" value="PWR22502.1"/>
    <property type="molecule type" value="Genomic_DNA"/>
</dbReference>
<feature type="domain" description="Rap1a immunity protein" evidence="2">
    <location>
        <begin position="33"/>
        <end position="130"/>
    </location>
</feature>
<evidence type="ECO:0000256" key="1">
    <source>
        <dbReference type="SAM" id="SignalP"/>
    </source>
</evidence>
<name>A0A317E7M0_9PROT</name>